<keyword evidence="2" id="KW-1185">Reference proteome</keyword>
<sequence length="388" mass="44878">RRESQIQYEFNQETVSHILETIPLDDSETSDDIRRYLNAKFADIKKTHPVRHLLPPDWPSVSTVTKIVEKASNQFIYASTVINYISYPRAHPAQRLKVILDLRLLNPLSEHPFAFLDSLYRYIFSQVENLDQVLDILAFDILSIVFIPVGLSVNEIEQTFLMEPDTLSILFLDLTAVIELTPHPSGSGNLALSYLHASLLDFLDDPVRSQQYFLDYDKYRIKLLCILLKSSCSEKNEEDWFWAINMLLKGTLPKPYDQLQCAFMNFDSPCLRHGIYETSVVYIVRILPELEELDFGDQGQAYQHVLDLFAEGLANSWTSYDDEDKDDVRGDPDLCARICQLRPKLARRPSLDLSLDYDELRIIRNRRRVENLSDDSVVVDDDDFISDE</sequence>
<dbReference type="Proteomes" id="UP000807469">
    <property type="component" value="Unassembled WGS sequence"/>
</dbReference>
<reference evidence="1" key="1">
    <citation type="submission" date="2020-11" db="EMBL/GenBank/DDBJ databases">
        <authorList>
            <consortium name="DOE Joint Genome Institute"/>
            <person name="Ahrendt S."/>
            <person name="Riley R."/>
            <person name="Andreopoulos W."/>
            <person name="Labutti K."/>
            <person name="Pangilinan J."/>
            <person name="Ruiz-Duenas F.J."/>
            <person name="Barrasa J.M."/>
            <person name="Sanchez-Garcia M."/>
            <person name="Camarero S."/>
            <person name="Miyauchi S."/>
            <person name="Serrano A."/>
            <person name="Linde D."/>
            <person name="Babiker R."/>
            <person name="Drula E."/>
            <person name="Ayuso-Fernandez I."/>
            <person name="Pacheco R."/>
            <person name="Padilla G."/>
            <person name="Ferreira P."/>
            <person name="Barriuso J."/>
            <person name="Kellner H."/>
            <person name="Castanera R."/>
            <person name="Alfaro M."/>
            <person name="Ramirez L."/>
            <person name="Pisabarro A.G."/>
            <person name="Kuo A."/>
            <person name="Tritt A."/>
            <person name="Lipzen A."/>
            <person name="He G."/>
            <person name="Yan M."/>
            <person name="Ng V."/>
            <person name="Cullen D."/>
            <person name="Martin F."/>
            <person name="Rosso M.-N."/>
            <person name="Henrissat B."/>
            <person name="Hibbett D."/>
            <person name="Martinez A.T."/>
            <person name="Grigoriev I.V."/>
        </authorList>
    </citation>
    <scope>NUCLEOTIDE SEQUENCE</scope>
    <source>
        <strain evidence="1">CIRM-BRFM 674</strain>
    </source>
</reference>
<comment type="caution">
    <text evidence="1">The sequence shown here is derived from an EMBL/GenBank/DDBJ whole genome shotgun (WGS) entry which is preliminary data.</text>
</comment>
<gene>
    <name evidence="1" type="ORF">BDN70DRAFT_902083</name>
</gene>
<name>A0A9P6CSD0_9AGAR</name>
<feature type="non-terminal residue" evidence="1">
    <location>
        <position position="1"/>
    </location>
</feature>
<evidence type="ECO:0000313" key="2">
    <source>
        <dbReference type="Proteomes" id="UP000807469"/>
    </source>
</evidence>
<dbReference type="AlphaFoldDB" id="A0A9P6CSD0"/>
<organism evidence="1 2">
    <name type="scientific">Pholiota conissans</name>
    <dbReference type="NCBI Taxonomy" id="109636"/>
    <lineage>
        <taxon>Eukaryota</taxon>
        <taxon>Fungi</taxon>
        <taxon>Dikarya</taxon>
        <taxon>Basidiomycota</taxon>
        <taxon>Agaricomycotina</taxon>
        <taxon>Agaricomycetes</taxon>
        <taxon>Agaricomycetidae</taxon>
        <taxon>Agaricales</taxon>
        <taxon>Agaricineae</taxon>
        <taxon>Strophariaceae</taxon>
        <taxon>Pholiota</taxon>
    </lineage>
</organism>
<protein>
    <submittedName>
        <fullName evidence="1">Uncharacterized protein</fullName>
    </submittedName>
</protein>
<accession>A0A9P6CSD0</accession>
<evidence type="ECO:0000313" key="1">
    <source>
        <dbReference type="EMBL" id="KAF9470468.1"/>
    </source>
</evidence>
<dbReference type="EMBL" id="MU155983">
    <property type="protein sequence ID" value="KAF9470468.1"/>
    <property type="molecule type" value="Genomic_DNA"/>
</dbReference>
<dbReference type="OrthoDB" id="5967843at2759"/>
<proteinExistence type="predicted"/>